<sequence>MEKNADIWRQYYEKALIRKHRPSTESAVKLNTSNYKTATDCGCGIGSDIHYLSDLGYQVSGFDINEDALAICHERFVDNALVEISRDSFEDYDYPKNGLVLAHSSLYFAEPNDFQNTWIKISSSLAKGGVFAGDFMGVNDSWAKGYRSATNPMNKQQVLNLFGEFEIIEFHERDEKGQTAIGKIKHWHTFSVIAVKHT</sequence>
<dbReference type="Gene3D" id="3.40.50.150">
    <property type="entry name" value="Vaccinia Virus protein VP39"/>
    <property type="match status" value="1"/>
</dbReference>
<evidence type="ECO:0000313" key="2">
    <source>
        <dbReference type="Proteomes" id="UP000183794"/>
    </source>
</evidence>
<name>A0A090IDW9_9GAMM</name>
<dbReference type="HOGENOM" id="CLU_116222_0_0_6"/>
<dbReference type="PATRIC" id="fig|80854.5.peg.2751"/>
<dbReference type="InterPro" id="IPR041698">
    <property type="entry name" value="Methyltransf_25"/>
</dbReference>
<dbReference type="KEGG" id="mvs:MVIS_2587"/>
<dbReference type="STRING" id="80854.MVIS_2587"/>
<dbReference type="GO" id="GO:0032259">
    <property type="term" value="P:methylation"/>
    <property type="evidence" value="ECO:0007669"/>
    <property type="project" value="UniProtKB-KW"/>
</dbReference>
<gene>
    <name evidence="1" type="ORF">NVI5450_3563</name>
</gene>
<dbReference type="InterPro" id="IPR029063">
    <property type="entry name" value="SAM-dependent_MTases_sf"/>
</dbReference>
<proteinExistence type="predicted"/>
<reference evidence="1 2" key="1">
    <citation type="submission" date="2016-11" db="EMBL/GenBank/DDBJ databases">
        <authorList>
            <person name="Jaros S."/>
            <person name="Januszkiewicz K."/>
            <person name="Wedrychowicz H."/>
        </authorList>
    </citation>
    <scope>NUCLEOTIDE SEQUENCE [LARGE SCALE GENOMIC DNA]</scope>
    <source>
        <strain evidence="1">NVI 5450</strain>
    </source>
</reference>
<dbReference type="GO" id="GO:0008168">
    <property type="term" value="F:methyltransferase activity"/>
    <property type="evidence" value="ECO:0007669"/>
    <property type="project" value="UniProtKB-KW"/>
</dbReference>
<keyword evidence="1" id="KW-0808">Transferase</keyword>
<evidence type="ECO:0000313" key="1">
    <source>
        <dbReference type="EMBL" id="SGZ10295.1"/>
    </source>
</evidence>
<accession>A0A090IDW9</accession>
<organism evidence="1 2">
    <name type="scientific">Moritella viscosa</name>
    <dbReference type="NCBI Taxonomy" id="80854"/>
    <lineage>
        <taxon>Bacteria</taxon>
        <taxon>Pseudomonadati</taxon>
        <taxon>Pseudomonadota</taxon>
        <taxon>Gammaproteobacteria</taxon>
        <taxon>Alteromonadales</taxon>
        <taxon>Moritellaceae</taxon>
        <taxon>Moritella</taxon>
    </lineage>
</organism>
<dbReference type="Proteomes" id="UP000183794">
    <property type="component" value="Unassembled WGS sequence"/>
</dbReference>
<dbReference type="OrthoDB" id="9804086at2"/>
<keyword evidence="1" id="KW-0489">Methyltransferase</keyword>
<dbReference type="AlphaFoldDB" id="A0A090IDW9"/>
<dbReference type="CDD" id="cd02440">
    <property type="entry name" value="AdoMet_MTases"/>
    <property type="match status" value="1"/>
</dbReference>
<dbReference type="Pfam" id="PF13649">
    <property type="entry name" value="Methyltransf_25"/>
    <property type="match status" value="1"/>
</dbReference>
<dbReference type="EMBL" id="FPLD01000100">
    <property type="protein sequence ID" value="SGZ10295.1"/>
    <property type="molecule type" value="Genomic_DNA"/>
</dbReference>
<dbReference type="RefSeq" id="WP_045110742.1">
    <property type="nucleotide sequence ID" value="NZ_CAWRBC010000028.1"/>
</dbReference>
<protein>
    <submittedName>
        <fullName evidence="1">SAM-dependent methyltransferase</fullName>
    </submittedName>
</protein>
<dbReference type="SUPFAM" id="SSF53335">
    <property type="entry name" value="S-adenosyl-L-methionine-dependent methyltransferases"/>
    <property type="match status" value="1"/>
</dbReference>